<feature type="transmembrane region" description="Helical" evidence="1">
    <location>
        <begin position="148"/>
        <end position="167"/>
    </location>
</feature>
<dbReference type="Proteomes" id="UP000576082">
    <property type="component" value="Unassembled WGS sequence"/>
</dbReference>
<feature type="transmembrane region" description="Helical" evidence="1">
    <location>
        <begin position="38"/>
        <end position="58"/>
    </location>
</feature>
<dbReference type="EMBL" id="JABANE010000009">
    <property type="protein sequence ID" value="NME67280.1"/>
    <property type="molecule type" value="Genomic_DNA"/>
</dbReference>
<feature type="transmembrane region" description="Helical" evidence="1">
    <location>
        <begin position="64"/>
        <end position="82"/>
    </location>
</feature>
<proteinExistence type="predicted"/>
<evidence type="ECO:0000313" key="3">
    <source>
        <dbReference type="Proteomes" id="UP000576082"/>
    </source>
</evidence>
<name>A0A7X9P0X7_9BACT</name>
<organism evidence="2 3">
    <name type="scientific">Flammeovirga aprica JL-4</name>
    <dbReference type="NCBI Taxonomy" id="694437"/>
    <lineage>
        <taxon>Bacteria</taxon>
        <taxon>Pseudomonadati</taxon>
        <taxon>Bacteroidota</taxon>
        <taxon>Cytophagia</taxon>
        <taxon>Cytophagales</taxon>
        <taxon>Flammeovirgaceae</taxon>
        <taxon>Flammeovirga</taxon>
    </lineage>
</organism>
<keyword evidence="1" id="KW-0812">Transmembrane</keyword>
<comment type="caution">
    <text evidence="2">The sequence shown here is derived from an EMBL/GenBank/DDBJ whole genome shotgun (WGS) entry which is preliminary data.</text>
</comment>
<evidence type="ECO:0000313" key="2">
    <source>
        <dbReference type="EMBL" id="NME67280.1"/>
    </source>
</evidence>
<dbReference type="AlphaFoldDB" id="A0A7X9P0X7"/>
<gene>
    <name evidence="2" type="ORF">HHU12_04830</name>
</gene>
<keyword evidence="3" id="KW-1185">Reference proteome</keyword>
<accession>A0A7X9P0X7</accession>
<sequence>MSTLDLKNLWQQQPTNQPKIEEVLKKAKAYKKKSTQNIIVQNITGVGIIAYLLFIAFYYDPDLLLAKLGIGCAILAVIIYTVSQNKLYFLINDIGFDTNSMAYLEKLKEIKNRQRRIQTTTTSSYFLLFSLGLGLYMYEYLLALQPNYSIPIAIVTLAWLAVNWFYFRPRAIKKQTAKIDELIQYFSSIES</sequence>
<keyword evidence="1" id="KW-1133">Transmembrane helix</keyword>
<feature type="transmembrane region" description="Helical" evidence="1">
    <location>
        <begin position="123"/>
        <end position="142"/>
    </location>
</feature>
<dbReference type="RefSeq" id="WP_169655508.1">
    <property type="nucleotide sequence ID" value="NZ_JABANE010000009.1"/>
</dbReference>
<reference evidence="2 3" key="1">
    <citation type="submission" date="2020-04" db="EMBL/GenBank/DDBJ databases">
        <title>Flammeovirga sp. SR4, a novel species isolated from seawater.</title>
        <authorList>
            <person name="Wang X."/>
        </authorList>
    </citation>
    <scope>NUCLEOTIDE SEQUENCE [LARGE SCALE GENOMIC DNA]</scope>
    <source>
        <strain evidence="2 3">ATCC 23126</strain>
    </source>
</reference>
<keyword evidence="1" id="KW-0472">Membrane</keyword>
<protein>
    <submittedName>
        <fullName evidence="2">Uncharacterized protein</fullName>
    </submittedName>
</protein>
<evidence type="ECO:0000256" key="1">
    <source>
        <dbReference type="SAM" id="Phobius"/>
    </source>
</evidence>